<feature type="chain" id="PRO_5038690164" evidence="1">
    <location>
        <begin position="16"/>
        <end position="387"/>
    </location>
</feature>
<evidence type="ECO:0000256" key="1">
    <source>
        <dbReference type="SAM" id="SignalP"/>
    </source>
</evidence>
<dbReference type="AlphaFoldDB" id="A0A8A1USL4"/>
<reference evidence="3" key="1">
    <citation type="submission" date="2012-12" db="EMBL/GenBank/DDBJ databases">
        <authorList>
            <person name="Pethick F.E."/>
            <person name="MacFadyen A.C."/>
            <person name="Tang Z."/>
            <person name="Sangal V."/>
            <person name="Tze-Tze L."/>
            <person name="Chu J."/>
            <person name="Guo M."/>
            <person name="Kirby R."/>
            <person name="Hoskisson P.A."/>
            <person name="Herron P.R."/>
            <person name="Hunter I.S."/>
        </authorList>
    </citation>
    <scope>NUCLEOTIDE SEQUENCE</scope>
    <source>
        <strain evidence="3">ATCC 10970</strain>
    </source>
</reference>
<reference evidence="3" key="3">
    <citation type="journal article" date="2021" name="bioRxiv">
        <title>Bilateral symmetry of linear streptomycete chromosomes.</title>
        <authorList>
            <person name="Algora-Gallardo L."/>
            <person name="Schniete J.K."/>
            <person name="Mark D.R."/>
            <person name="Hunter I.S."/>
            <person name="Herron P.R."/>
        </authorList>
    </citation>
    <scope>NUCLEOTIDE SEQUENCE</scope>
    <source>
        <strain evidence="3">ATCC 10970</strain>
    </source>
</reference>
<feature type="domain" description="M23ase beta-sheet core" evidence="2">
    <location>
        <begin position="279"/>
        <end position="367"/>
    </location>
</feature>
<dbReference type="Gene3D" id="2.70.70.10">
    <property type="entry name" value="Glucose Permease (Domain IIA)"/>
    <property type="match status" value="1"/>
</dbReference>
<dbReference type="PANTHER" id="PTHR21666:SF270">
    <property type="entry name" value="MUREIN HYDROLASE ACTIVATOR ENVC"/>
    <property type="match status" value="1"/>
</dbReference>
<organism evidence="3 4">
    <name type="scientific">Streptomyces rimosus subsp. rimosus (strain ATCC 10970 / DSM 40260 / JCM 4667 / NRRL 2234)</name>
    <dbReference type="NCBI Taxonomy" id="1265868"/>
    <lineage>
        <taxon>Bacteria</taxon>
        <taxon>Bacillati</taxon>
        <taxon>Actinomycetota</taxon>
        <taxon>Actinomycetes</taxon>
        <taxon>Kitasatosporales</taxon>
        <taxon>Streptomycetaceae</taxon>
        <taxon>Streptomyces</taxon>
    </lineage>
</organism>
<dbReference type="Pfam" id="PF01551">
    <property type="entry name" value="Peptidase_M23"/>
    <property type="match status" value="1"/>
</dbReference>
<evidence type="ECO:0000313" key="3">
    <source>
        <dbReference type="EMBL" id="QST82391.1"/>
    </source>
</evidence>
<dbReference type="InterPro" id="IPR016047">
    <property type="entry name" value="M23ase_b-sheet_dom"/>
</dbReference>
<feature type="signal peptide" evidence="1">
    <location>
        <begin position="1"/>
        <end position="15"/>
    </location>
</feature>
<name>A0A8A1USL4_STRR1</name>
<proteinExistence type="predicted"/>
<protein>
    <submittedName>
        <fullName evidence="3">M23 family metallopeptidase</fullName>
    </submittedName>
</protein>
<reference evidence="3" key="2">
    <citation type="submission" date="2020-01" db="EMBL/GenBank/DDBJ databases">
        <authorList>
            <person name="Algora L."/>
            <person name="Schniete J.K."/>
            <person name="MacFadyen A."/>
            <person name="Hoskisson P.A."/>
            <person name="Hunter I.S."/>
            <person name="Herron P.R."/>
        </authorList>
    </citation>
    <scope>NUCLEOTIDE SEQUENCE</scope>
    <source>
        <strain evidence="3">ATCC 10970</strain>
    </source>
</reference>
<keyword evidence="1" id="KW-0732">Signal</keyword>
<dbReference type="RefSeq" id="WP_050498913.1">
    <property type="nucleotide sequence ID" value="NZ_CP048261.1"/>
</dbReference>
<dbReference type="FunFam" id="2.70.70.10:FF:000013">
    <property type="entry name" value="Peptidase family M23"/>
    <property type="match status" value="1"/>
</dbReference>
<dbReference type="InterPro" id="IPR050570">
    <property type="entry name" value="Cell_wall_metabolism_enzyme"/>
</dbReference>
<dbReference type="SUPFAM" id="SSF51261">
    <property type="entry name" value="Duplicated hybrid motif"/>
    <property type="match status" value="1"/>
</dbReference>
<accession>A0A8A1USL4</accession>
<gene>
    <name evidence="3" type="ORF">SRIM_021510</name>
</gene>
<dbReference type="Proteomes" id="UP000011074">
    <property type="component" value="Chromosome"/>
</dbReference>
<dbReference type="EMBL" id="CP048261">
    <property type="protein sequence ID" value="QST82391.1"/>
    <property type="molecule type" value="Genomic_DNA"/>
</dbReference>
<dbReference type="InterPro" id="IPR011055">
    <property type="entry name" value="Dup_hybrid_motif"/>
</dbReference>
<evidence type="ECO:0000259" key="2">
    <source>
        <dbReference type="Pfam" id="PF01551"/>
    </source>
</evidence>
<dbReference type="GeneID" id="80025436"/>
<evidence type="ECO:0000313" key="4">
    <source>
        <dbReference type="Proteomes" id="UP000011074"/>
    </source>
</evidence>
<dbReference type="CDD" id="cd12797">
    <property type="entry name" value="M23_peptidase"/>
    <property type="match status" value="1"/>
</dbReference>
<dbReference type="PANTHER" id="PTHR21666">
    <property type="entry name" value="PEPTIDASE-RELATED"/>
    <property type="match status" value="1"/>
</dbReference>
<dbReference type="GO" id="GO:0004222">
    <property type="term" value="F:metalloendopeptidase activity"/>
    <property type="evidence" value="ECO:0007669"/>
    <property type="project" value="TreeGrafter"/>
</dbReference>
<sequence>MTLSLVVALSATAGAAPVATGAAFAGAPAAMTAAAEPGAVEHLPPSSAPLRPPEARDQVADRLAAASLEVIRLGRDAGRTGRSYAAVLRAARAGHARISRLHAELRREQRTADELRRRAGRIAVAQYRTGRRLPVLRSARASGAPQAVLSAYRKAERRQRLLAAHARDALRASRSLAVDSVATYVRTVELDTRRTRLDAERRRIGRRLGAARGLLHKVSRQSARSGRCGRLPGTVSAVAKRSATEVSPVPAPGGRWTRPVERYQLSAGFGGAGSRWAHRHTGQDFAVPVGTPVRSVGRGRVLSLTCGDNFGISMVVQHGAGTFTQYAHLSAVVVGAGQQVRAGQQIALSGSTGNSTGPHVHFEVRRTPQVGSGVDPVPWLRGRGVRV</sequence>